<evidence type="ECO:0000313" key="2">
    <source>
        <dbReference type="Proteomes" id="UP000053660"/>
    </source>
</evidence>
<evidence type="ECO:0000313" key="1">
    <source>
        <dbReference type="EMBL" id="KHJ77265.1"/>
    </source>
</evidence>
<dbReference type="EMBL" id="KN610934">
    <property type="protein sequence ID" value="KHJ77265.1"/>
    <property type="molecule type" value="Genomic_DNA"/>
</dbReference>
<protein>
    <recommendedName>
        <fullName evidence="3">SCP domain-containing protein</fullName>
    </recommendedName>
</protein>
<proteinExistence type="predicted"/>
<feature type="non-terminal residue" evidence="1">
    <location>
        <position position="1"/>
    </location>
</feature>
<reference evidence="1 2" key="1">
    <citation type="submission" date="2014-03" db="EMBL/GenBank/DDBJ databases">
        <title>Draft genome of the hookworm Oesophagostomum dentatum.</title>
        <authorList>
            <person name="Mitreva M."/>
        </authorList>
    </citation>
    <scope>NUCLEOTIDE SEQUENCE [LARGE SCALE GENOMIC DNA]</scope>
    <source>
        <strain evidence="1 2">OD-Hann</strain>
    </source>
</reference>
<keyword evidence="2" id="KW-1185">Reference proteome</keyword>
<evidence type="ECO:0008006" key="3">
    <source>
        <dbReference type="Google" id="ProtNLM"/>
    </source>
</evidence>
<accession>A0A0B1S228</accession>
<dbReference type="Proteomes" id="UP000053660">
    <property type="component" value="Unassembled WGS sequence"/>
</dbReference>
<dbReference type="AlphaFoldDB" id="A0A0B1S228"/>
<name>A0A0B1S228_OESDE</name>
<organism evidence="1 2">
    <name type="scientific">Oesophagostomum dentatum</name>
    <name type="common">Nodular worm</name>
    <dbReference type="NCBI Taxonomy" id="61180"/>
    <lineage>
        <taxon>Eukaryota</taxon>
        <taxon>Metazoa</taxon>
        <taxon>Ecdysozoa</taxon>
        <taxon>Nematoda</taxon>
        <taxon>Chromadorea</taxon>
        <taxon>Rhabditida</taxon>
        <taxon>Rhabditina</taxon>
        <taxon>Rhabditomorpha</taxon>
        <taxon>Strongyloidea</taxon>
        <taxon>Strongylidae</taxon>
        <taxon>Oesophagostomum</taxon>
    </lineage>
</organism>
<gene>
    <name evidence="1" type="ORF">OESDEN_23115</name>
</gene>
<sequence length="83" mass="9703">IYDCKLEDKTVEKRNFRKHAEDSFLQFIEDYTGNHAKTLQCAYDELRTNEHAVKLITDPKVTSFACTEMVVYAKMNIMCVYEG</sequence>